<dbReference type="AlphaFoldDB" id="A0A645FJQ6"/>
<dbReference type="EMBL" id="VSSQ01061276">
    <property type="protein sequence ID" value="MPN14637.1"/>
    <property type="molecule type" value="Genomic_DNA"/>
</dbReference>
<reference evidence="1" key="1">
    <citation type="submission" date="2019-08" db="EMBL/GenBank/DDBJ databases">
        <authorList>
            <person name="Kucharzyk K."/>
            <person name="Murdoch R.W."/>
            <person name="Higgins S."/>
            <person name="Loffler F."/>
        </authorList>
    </citation>
    <scope>NUCLEOTIDE SEQUENCE</scope>
</reference>
<name>A0A645FJQ6_9ZZZZ</name>
<protein>
    <submittedName>
        <fullName evidence="1">Uncharacterized protein</fullName>
    </submittedName>
</protein>
<accession>A0A645FJQ6</accession>
<gene>
    <name evidence="1" type="ORF">SDC9_161964</name>
</gene>
<evidence type="ECO:0000313" key="1">
    <source>
        <dbReference type="EMBL" id="MPN14637.1"/>
    </source>
</evidence>
<sequence length="64" mass="6728">MSNPNLGGETTLEDVKKGHGRLLEILERNGLPLAFLTVRGSLPEAASAWADCPVEALALRLSAG</sequence>
<comment type="caution">
    <text evidence="1">The sequence shown here is derived from an EMBL/GenBank/DDBJ whole genome shotgun (WGS) entry which is preliminary data.</text>
</comment>
<organism evidence="1">
    <name type="scientific">bioreactor metagenome</name>
    <dbReference type="NCBI Taxonomy" id="1076179"/>
    <lineage>
        <taxon>unclassified sequences</taxon>
        <taxon>metagenomes</taxon>
        <taxon>ecological metagenomes</taxon>
    </lineage>
</organism>
<proteinExistence type="predicted"/>